<proteinExistence type="predicted"/>
<dbReference type="Proteomes" id="UP000790787">
    <property type="component" value="Chromosome 19"/>
</dbReference>
<organism evidence="1 2">
    <name type="scientific">Nicotiana tabacum</name>
    <name type="common">Common tobacco</name>
    <dbReference type="NCBI Taxonomy" id="4097"/>
    <lineage>
        <taxon>Eukaryota</taxon>
        <taxon>Viridiplantae</taxon>
        <taxon>Streptophyta</taxon>
        <taxon>Embryophyta</taxon>
        <taxon>Tracheophyta</taxon>
        <taxon>Spermatophyta</taxon>
        <taxon>Magnoliopsida</taxon>
        <taxon>eudicotyledons</taxon>
        <taxon>Gunneridae</taxon>
        <taxon>Pentapetalae</taxon>
        <taxon>asterids</taxon>
        <taxon>lamiids</taxon>
        <taxon>Solanales</taxon>
        <taxon>Solanaceae</taxon>
        <taxon>Nicotianoideae</taxon>
        <taxon>Nicotianeae</taxon>
        <taxon>Nicotiana</taxon>
    </lineage>
</organism>
<protein>
    <submittedName>
        <fullName evidence="2">Zinc finger CCCH domain-containing protein 19-like isoform X1</fullName>
    </submittedName>
</protein>
<gene>
    <name evidence="2" type="primary">LOC107799442</name>
</gene>
<evidence type="ECO:0000313" key="1">
    <source>
        <dbReference type="Proteomes" id="UP000790787"/>
    </source>
</evidence>
<reference evidence="1" key="1">
    <citation type="journal article" date="2014" name="Nat. Commun.">
        <title>The tobacco genome sequence and its comparison with those of tomato and potato.</title>
        <authorList>
            <person name="Sierro N."/>
            <person name="Battey J.N."/>
            <person name="Ouadi S."/>
            <person name="Bakaher N."/>
            <person name="Bovet L."/>
            <person name="Willig A."/>
            <person name="Goepfert S."/>
            <person name="Peitsch M.C."/>
            <person name="Ivanov N.V."/>
        </authorList>
    </citation>
    <scope>NUCLEOTIDE SEQUENCE [LARGE SCALE GENOMIC DNA]</scope>
</reference>
<dbReference type="RefSeq" id="XP_075095751.1">
    <property type="nucleotide sequence ID" value="XM_075239650.1"/>
</dbReference>
<sequence>MAEDDEKNVNKPLLEDNVNEQPLIDKKSLKKCDSVTEFNAVNNAVTDENDEKAVVLGSVVTEVVMSFVESKVEAEAENVTAGAESVVLSKTEGNDEAVAEENVSVDESKIELKKDELLKLMKHKVGSCERSCTTGNEESGGAVTEGDVSIAEVAKDGTMEQIFRKETEPSVLDDSQVLHEAMGAEVENETDADTELKHELDNSQSVGANTVARVATRNEENGEAVRQGVFSTAEATIEVTLDGADLKKREEVQCRFEGVDVEGETSTIDNDADKLILNKVEENDEMVVETDVSTIEAKAVEMDVTKHEEVEHVSTLDDSQGALVGEEDEAIGVEEETTNVDTEVETETDTVESGESLGGKRKRRDSKSPGNSKAAARASSRKITEEDVCFVCFDGGDLVLCDHRGCPKAYHPCCVNRDEAFFRAKGRWNCGWHQCSNCEKKAYYMCYTCPFSLCKGCIKNAVILCVRGNKGFCETCMRTVKLIESNGLGDKDAPVDFDDKSCWEYLFKDYFVDLKMRLSLSSEEIANAKSPWKGSDESANKHELADPQYDNNDDGASGSDDSIETLEASKTKRRSLKRRSKSLRIEEDSTSAAAVSGSEGFSTAGTTEWASKELLEFVKHMKNGDASVISQFDVQALVLEYIKTKKLRDPHRKSQIICDSRLERLFGKPRVGHFEMLKLLESHFLLKEDSQIDDVRGSIVDTEVNHFETDRNADTLTSGVKDRKRKRKKGERRGPQSNRGDCAAINVHNISLIYLRRKLIEDLLEEIDNFHEKVFGTFVRIRISGSAQKQDLYRLVQVVGTSKAAEPYKLGKRTTDIVLDILNLNKTEVVSIDTVSNQDFTEEECKRLRQSIRCGLINRLTVGDVLDKAVEIQPARVDDWLESEILRLSHLRDRASEKGRKKELRECVEKLQLLKTPDERHRRLDEVPEIHADPKMDPSYESEDDDGEKESRRDVYTGSRDSSFSRRGNGPVSPGSNFSPKDSRGSAGKFQSKNWEFDRSLSSKNIFSKSQDAARIGEIVNENAWKGKDWETESQNLEKLVSATNSETIGWNSDVVSRSSGVASVPSPATLPVKAAETVVKINETEKMWHYKDPSGKAQGPFSMVQLRKWSNTGYFPADLKIWRITEKEGESILLTDALEGRFEKASPAVDSIHSRAIVQNRDGERPHLNHSRGSENSPSLSVSARGGISSFVEVRESENNVSSVTGFGPVLNSGEGIPAGPTNPMQHTQSIASNEQHAAVMNNQPGSQNATVQSIQSLNIQNPNVGAHTFAAASLNGETNGSVAAPGHPQGYGNWVTSSVQNSAVSFSSAGASVVPQPHYWGAQTQGGQPNVQPPSMPTAPWGVVQPESISSASALRPENPNTGWGMMPGNANMTWSGQVPAAMNMNWGVTVQAMPVGNANPGMVVPTVPVLGNLNQGWVAPLGNPMVQGFAPGNANQGWVATTVNMGSTVPGLTPSNGWVTGIGNPGTLVQGQSQPPGDANANQGWRPSTGSPGTRNNEHRHHGGNFSRHKDEGSHGGNSGYNGGRWNRQSSFGSRGPGGFFRRNKPCPYNTNGRCVKGSECNYLHS</sequence>
<reference evidence="2" key="2">
    <citation type="submission" date="2025-08" db="UniProtKB">
        <authorList>
            <consortium name="RefSeq"/>
        </authorList>
    </citation>
    <scope>IDENTIFICATION</scope>
    <source>
        <tissue evidence="2">Leaf</tissue>
    </source>
</reference>
<keyword evidence="1" id="KW-1185">Reference proteome</keyword>
<name>A0AC58TEV7_TOBAC</name>
<accession>A0AC58TEV7</accession>
<evidence type="ECO:0000313" key="2">
    <source>
        <dbReference type="RefSeq" id="XP_075095751.1"/>
    </source>
</evidence>